<keyword evidence="4" id="KW-1185">Reference proteome</keyword>
<gene>
    <name evidence="3" type="ORF">RI048_09480</name>
</gene>
<dbReference type="SUPFAM" id="SSF53850">
    <property type="entry name" value="Periplasmic binding protein-like II"/>
    <property type="match status" value="1"/>
</dbReference>
<dbReference type="PANTHER" id="PTHR30024">
    <property type="entry name" value="ALIPHATIC SULFONATES-BINDING PROTEIN-RELATED"/>
    <property type="match status" value="1"/>
</dbReference>
<proteinExistence type="predicted"/>
<feature type="chain" id="PRO_5045135189" evidence="1">
    <location>
        <begin position="26"/>
        <end position="324"/>
    </location>
</feature>
<name>A0ABU2EJY1_9BURK</name>
<keyword evidence="1" id="KW-0732">Signal</keyword>
<evidence type="ECO:0000313" key="4">
    <source>
        <dbReference type="Proteomes" id="UP001246576"/>
    </source>
</evidence>
<feature type="domain" description="SsuA/THI5-like" evidence="2">
    <location>
        <begin position="54"/>
        <end position="249"/>
    </location>
</feature>
<organism evidence="3 4">
    <name type="scientific">Herbaspirillum huttiense subsp. lycopersici</name>
    <dbReference type="NCBI Taxonomy" id="3074428"/>
    <lineage>
        <taxon>Bacteria</taxon>
        <taxon>Pseudomonadati</taxon>
        <taxon>Pseudomonadota</taxon>
        <taxon>Betaproteobacteria</taxon>
        <taxon>Burkholderiales</taxon>
        <taxon>Oxalobacteraceae</taxon>
        <taxon>Herbaspirillum</taxon>
    </lineage>
</organism>
<dbReference type="Pfam" id="PF09084">
    <property type="entry name" value="NMT1"/>
    <property type="match status" value="1"/>
</dbReference>
<sequence length="324" mass="35001">MKRRHFLTGLSALGMAALGSRAAMAAPSGTRLIVADQNEFLRQLLEASGERKSLDVALELPNFAGGPAIFEAIRAGALDVAYVGDTPPIQARAAGVKLPIIATFTRELSQYRLVQRAGAGVEKLSDLRGKRLSYVEGSGRQVFLIDALKRGGLTLADVQLVNLRVADLNDALRAKAVDVAVLLEPHVTRLAKQIGATTVPDPEERKLLPSTSYLYARPEVLADAQKSQAIAAFIAAFVRAGTWSNAHEEEWGRFYFTQFQRIDAAGTAAILAGQSPLKFQTAAEAIPHHQKLIDILYEAKAVPQRFDAAGAFVSTYDKLIVANR</sequence>
<evidence type="ECO:0000256" key="1">
    <source>
        <dbReference type="SAM" id="SignalP"/>
    </source>
</evidence>
<dbReference type="EMBL" id="JAVLSJ010000004">
    <property type="protein sequence ID" value="MDR9848443.1"/>
    <property type="molecule type" value="Genomic_DNA"/>
</dbReference>
<dbReference type="PANTHER" id="PTHR30024:SF42">
    <property type="entry name" value="ALIPHATIC SULFONATES-BINDING PROTEIN-RELATED"/>
    <property type="match status" value="1"/>
</dbReference>
<accession>A0ABU2EJY1</accession>
<reference evidence="3" key="1">
    <citation type="submission" date="2023-09" db="EMBL/GenBank/DDBJ databases">
        <title>Description of first Herbaspirillum huttiense subsp. nephrolepsisexaltata and Herbaspirillum huttiense subsp. lycopersicon.</title>
        <authorList>
            <person name="Poudel M."/>
            <person name="Sharma A."/>
            <person name="Goss E."/>
            <person name="Tapia J.H."/>
            <person name="Harmon C.M."/>
            <person name="Jones J.B."/>
        </authorList>
    </citation>
    <scope>NUCLEOTIDE SEQUENCE</scope>
    <source>
        <strain evidence="3">SE1</strain>
    </source>
</reference>
<dbReference type="RefSeq" id="WP_134136677.1">
    <property type="nucleotide sequence ID" value="NZ_JAVLSJ010000004.1"/>
</dbReference>
<feature type="signal peptide" evidence="1">
    <location>
        <begin position="1"/>
        <end position="25"/>
    </location>
</feature>
<dbReference type="InterPro" id="IPR015168">
    <property type="entry name" value="SsuA/THI5"/>
</dbReference>
<comment type="caution">
    <text evidence="3">The sequence shown here is derived from an EMBL/GenBank/DDBJ whole genome shotgun (WGS) entry which is preliminary data.</text>
</comment>
<dbReference type="Gene3D" id="3.40.190.10">
    <property type="entry name" value="Periplasmic binding protein-like II"/>
    <property type="match status" value="2"/>
</dbReference>
<evidence type="ECO:0000313" key="3">
    <source>
        <dbReference type="EMBL" id="MDR9848443.1"/>
    </source>
</evidence>
<protein>
    <submittedName>
        <fullName evidence="3">ABC transporter substrate-binding protein</fullName>
    </submittedName>
</protein>
<evidence type="ECO:0000259" key="2">
    <source>
        <dbReference type="Pfam" id="PF09084"/>
    </source>
</evidence>
<dbReference type="Proteomes" id="UP001246576">
    <property type="component" value="Unassembled WGS sequence"/>
</dbReference>